<feature type="domain" description="Integrase catalytic" evidence="3">
    <location>
        <begin position="197"/>
        <end position="355"/>
    </location>
</feature>
<dbReference type="InterPro" id="IPR001584">
    <property type="entry name" value="Integrase_cat-core"/>
</dbReference>
<dbReference type="InterPro" id="IPR012337">
    <property type="entry name" value="RNaseH-like_sf"/>
</dbReference>
<dbReference type="Gene3D" id="3.30.420.10">
    <property type="entry name" value="Ribonuclease H-like superfamily/Ribonuclease H"/>
    <property type="match status" value="1"/>
</dbReference>
<protein>
    <recommendedName>
        <fullName evidence="1">Gypsy retrotransposon integrase-like protein 1</fullName>
    </recommendedName>
</protein>
<reference evidence="4" key="2">
    <citation type="submission" date="2025-09" db="UniProtKB">
        <authorList>
            <consortium name="Ensembl"/>
        </authorList>
    </citation>
    <scope>IDENTIFICATION</scope>
</reference>
<dbReference type="SUPFAM" id="SSF53098">
    <property type="entry name" value="Ribonuclease H-like"/>
    <property type="match status" value="1"/>
</dbReference>
<dbReference type="InterPro" id="IPR036397">
    <property type="entry name" value="RNaseH_sf"/>
</dbReference>
<dbReference type="Ensembl" id="ENSMALT00000029340.1">
    <property type="protein sequence ID" value="ENSMALP00000028819.1"/>
    <property type="gene ID" value="ENSMALG00000019943.1"/>
</dbReference>
<dbReference type="FunFam" id="1.10.340.70:FF:000001">
    <property type="entry name" value="Retrovirus-related Pol polyprotein from transposon gypsy-like Protein"/>
    <property type="match status" value="1"/>
</dbReference>
<dbReference type="GO" id="GO:0003676">
    <property type="term" value="F:nucleic acid binding"/>
    <property type="evidence" value="ECO:0007669"/>
    <property type="project" value="InterPro"/>
</dbReference>
<dbReference type="PANTHER" id="PTHR37984">
    <property type="entry name" value="PROTEIN CBG26694"/>
    <property type="match status" value="1"/>
</dbReference>
<evidence type="ECO:0000313" key="5">
    <source>
        <dbReference type="Proteomes" id="UP000261600"/>
    </source>
</evidence>
<reference evidence="4" key="1">
    <citation type="submission" date="2025-08" db="UniProtKB">
        <authorList>
            <consortium name="Ensembl"/>
        </authorList>
    </citation>
    <scope>IDENTIFICATION</scope>
</reference>
<dbReference type="Gene3D" id="1.10.340.70">
    <property type="match status" value="1"/>
</dbReference>
<accession>A0A3Q3K5F3</accession>
<dbReference type="PANTHER" id="PTHR37984:SF15">
    <property type="entry name" value="INTEGRASE CATALYTIC DOMAIN-CONTAINING PROTEIN"/>
    <property type="match status" value="1"/>
</dbReference>
<name>A0A3Q3K5F3_MONAL</name>
<feature type="region of interest" description="Disordered" evidence="2">
    <location>
        <begin position="550"/>
        <end position="576"/>
    </location>
</feature>
<proteinExistence type="predicted"/>
<organism evidence="4 5">
    <name type="scientific">Monopterus albus</name>
    <name type="common">Swamp eel</name>
    <dbReference type="NCBI Taxonomy" id="43700"/>
    <lineage>
        <taxon>Eukaryota</taxon>
        <taxon>Metazoa</taxon>
        <taxon>Chordata</taxon>
        <taxon>Craniata</taxon>
        <taxon>Vertebrata</taxon>
        <taxon>Euteleostomi</taxon>
        <taxon>Actinopterygii</taxon>
        <taxon>Neopterygii</taxon>
        <taxon>Teleostei</taxon>
        <taxon>Neoteleostei</taxon>
        <taxon>Acanthomorphata</taxon>
        <taxon>Anabantaria</taxon>
        <taxon>Synbranchiformes</taxon>
        <taxon>Synbranchidae</taxon>
        <taxon>Monopterus</taxon>
    </lineage>
</organism>
<dbReference type="Pfam" id="PF00665">
    <property type="entry name" value="rve"/>
    <property type="match status" value="1"/>
</dbReference>
<dbReference type="FunFam" id="3.30.420.10:FF:000032">
    <property type="entry name" value="Retrovirus-related Pol polyprotein from transposon 297-like Protein"/>
    <property type="match status" value="1"/>
</dbReference>
<dbReference type="Pfam" id="PF17921">
    <property type="entry name" value="Integrase_H2C2"/>
    <property type="match status" value="1"/>
</dbReference>
<evidence type="ECO:0000256" key="2">
    <source>
        <dbReference type="SAM" id="MobiDB-lite"/>
    </source>
</evidence>
<dbReference type="PROSITE" id="PS50994">
    <property type="entry name" value="INTEGRASE"/>
    <property type="match status" value="1"/>
</dbReference>
<evidence type="ECO:0000259" key="3">
    <source>
        <dbReference type="PROSITE" id="PS50994"/>
    </source>
</evidence>
<dbReference type="STRING" id="43700.ENSMALP00000028819"/>
<dbReference type="InterPro" id="IPR041588">
    <property type="entry name" value="Integrase_H2C2"/>
</dbReference>
<evidence type="ECO:0000256" key="1">
    <source>
        <dbReference type="ARBA" id="ARBA00039658"/>
    </source>
</evidence>
<dbReference type="AlphaFoldDB" id="A0A3Q3K5F3"/>
<dbReference type="InterPro" id="IPR050951">
    <property type="entry name" value="Retrovirus_Pol_polyprotein"/>
</dbReference>
<dbReference type="Proteomes" id="UP000261600">
    <property type="component" value="Unplaced"/>
</dbReference>
<evidence type="ECO:0000313" key="4">
    <source>
        <dbReference type="Ensembl" id="ENSMALP00000028819.1"/>
    </source>
</evidence>
<keyword evidence="5" id="KW-1185">Reference proteome</keyword>
<dbReference type="GO" id="GO:0015074">
    <property type="term" value="P:DNA integration"/>
    <property type="evidence" value="ECO:0007669"/>
    <property type="project" value="InterPro"/>
</dbReference>
<sequence length="592" mass="68004">MPTIEEPEREDLANDFIKMDAGEVRACLWPTTKQQQNVQALVRASMTKKVPGYSWDDVEQQQKTDPHVAPVYRAVLVNKNLHPAELRNMDVELKKLARQFTRLQLKKGVLYRTVFDPRDGEEICQLVVPESLRHKVYESQLDHCGHFGKRSMLECMRRSYYWLTMSKDVQNWTQECKRCTLAKDVFPKLRAPMVCTNVSAPLEVLAMDYTVLEKSVGGYENVLVLTDMFTRFTVAVPTRNQTAHTTARALVQNWFAHYGCPARLHSDQGRCFEASVIKELCKVYGIGKSRTTPYHPQGNSQCERFNRTMHDMLRTLPPEKKRDWKQYLPEWVMAYNSRAHASTGYSPFYLMFGRDARMPLDLFSGRDLEDSGVDNLDDWVKEHHDRLKTAVEVANSAAQEDSKRRKRAYDRRSHGALMRPGDRVLLRDHSHRGRNKIQDHWETLPYIVVKQNHTDTPVYTIRPEKGGPCKVVHRDQLRHCTFQSSPLPHKTGHEHADQEHTDAEGSDIFAVPVVTCTPPTAADHQGGREGELETDIMDQDNEMLADDPVDESVCSCGSETDGENEGNIKPRRPQRVNKGTLPVRYRTDYVLT</sequence>